<reference evidence="1 2" key="1">
    <citation type="journal article" date="2013" name="Int. J. Syst. Evol. Microbiol.">
        <title>Roseomonas aerophila sp. nov., isolated from air.</title>
        <authorList>
            <person name="Kim S.J."/>
            <person name="Weon H.Y."/>
            <person name="Ahn J.H."/>
            <person name="Hong S.B."/>
            <person name="Seok S.J."/>
            <person name="Whang K.S."/>
            <person name="Kwon S.W."/>
        </authorList>
    </citation>
    <scope>NUCLEOTIDE SEQUENCE [LARGE SCALE GENOMIC DNA]</scope>
    <source>
        <strain evidence="1 2">NBRC 108923</strain>
    </source>
</reference>
<dbReference type="PIRSF" id="PIRSF029288">
    <property type="entry name" value="SciE_ImpE"/>
    <property type="match status" value="1"/>
</dbReference>
<evidence type="ECO:0000313" key="2">
    <source>
        <dbReference type="Proteomes" id="UP000626026"/>
    </source>
</evidence>
<dbReference type="InterPro" id="IPR009211">
    <property type="entry name" value="TagJ"/>
</dbReference>
<organism evidence="1 2">
    <name type="scientific">Teichococcus aerophilus</name>
    <dbReference type="NCBI Taxonomy" id="1224513"/>
    <lineage>
        <taxon>Bacteria</taxon>
        <taxon>Pseudomonadati</taxon>
        <taxon>Pseudomonadota</taxon>
        <taxon>Alphaproteobacteria</taxon>
        <taxon>Acetobacterales</taxon>
        <taxon>Roseomonadaceae</taxon>
        <taxon>Roseomonas</taxon>
    </lineage>
</organism>
<dbReference type="Pfam" id="PF07024">
    <property type="entry name" value="ImpE"/>
    <property type="match status" value="1"/>
</dbReference>
<sequence>MSTTHDPVGAALHAGDLQGATQAVIAAVRSAPLDPGLRWLLAEMFLFSGGVERADKALAAVLEDRPGPAVLEFRRLLRADEQRHQVYTQGRLPQFQADDPTPAQRAALRALTLHRAGEAAAALESAAEAETLRPRIAGTVDGMPFDDFRDVDDLLSPQLEILTTGGDNLLVPLERVASLVLDPVRRPRDMLWRRCSLVLRDGTEGLVFMPMLYPRLGSTDALRLGRETEWSDDGGPVRGTGLRLWLAGEDAVAATEVTRIDFA</sequence>
<dbReference type="Proteomes" id="UP000626026">
    <property type="component" value="Unassembled WGS sequence"/>
</dbReference>
<dbReference type="Gene3D" id="1.25.40.10">
    <property type="entry name" value="Tetratricopeptide repeat domain"/>
    <property type="match status" value="1"/>
</dbReference>
<keyword evidence="2" id="KW-1185">Reference proteome</keyword>
<dbReference type="EMBL" id="JACTVA010000029">
    <property type="protein sequence ID" value="MBC9208260.1"/>
    <property type="molecule type" value="Genomic_DNA"/>
</dbReference>
<accession>A0ABR7RNS5</accession>
<protein>
    <submittedName>
        <fullName evidence="1">SciE type virulence protein</fullName>
    </submittedName>
</protein>
<dbReference type="SUPFAM" id="SSF144059">
    <property type="entry name" value="ImpE-like"/>
    <property type="match status" value="1"/>
</dbReference>
<dbReference type="RefSeq" id="WP_187785421.1">
    <property type="nucleotide sequence ID" value="NZ_JACTVA010000029.1"/>
</dbReference>
<evidence type="ECO:0000313" key="1">
    <source>
        <dbReference type="EMBL" id="MBC9208260.1"/>
    </source>
</evidence>
<name>A0ABR7RNS5_9PROT</name>
<dbReference type="InterPro" id="IPR011990">
    <property type="entry name" value="TPR-like_helical_dom_sf"/>
</dbReference>
<gene>
    <name evidence="1" type="ORF">IBL26_15555</name>
</gene>
<proteinExistence type="predicted"/>
<comment type="caution">
    <text evidence="1">The sequence shown here is derived from an EMBL/GenBank/DDBJ whole genome shotgun (WGS) entry which is preliminary data.</text>
</comment>